<dbReference type="Proteomes" id="UP001055117">
    <property type="component" value="Unassembled WGS sequence"/>
</dbReference>
<dbReference type="EMBL" id="BPQG01000139">
    <property type="protein sequence ID" value="GJD47267.1"/>
    <property type="molecule type" value="Genomic_DNA"/>
</dbReference>
<organism evidence="2 3">
    <name type="scientific">Methylobacterium cerastii</name>
    <dbReference type="NCBI Taxonomy" id="932741"/>
    <lineage>
        <taxon>Bacteria</taxon>
        <taxon>Pseudomonadati</taxon>
        <taxon>Pseudomonadota</taxon>
        <taxon>Alphaproteobacteria</taxon>
        <taxon>Hyphomicrobiales</taxon>
        <taxon>Methylobacteriaceae</taxon>
        <taxon>Methylobacterium</taxon>
    </lineage>
</organism>
<dbReference type="RefSeq" id="WP_147752761.1">
    <property type="nucleotide sequence ID" value="NZ_BPQG01000139.1"/>
</dbReference>
<gene>
    <name evidence="2" type="ORF">AFCDBAGC_5160</name>
</gene>
<keyword evidence="1" id="KW-0472">Membrane</keyword>
<comment type="caution">
    <text evidence="2">The sequence shown here is derived from an EMBL/GenBank/DDBJ whole genome shotgun (WGS) entry which is preliminary data.</text>
</comment>
<keyword evidence="1" id="KW-1133">Transmembrane helix</keyword>
<protein>
    <submittedName>
        <fullName evidence="2">Uncharacterized protein</fullName>
    </submittedName>
</protein>
<name>A0ABQ4QPY9_9HYPH</name>
<evidence type="ECO:0000313" key="3">
    <source>
        <dbReference type="Proteomes" id="UP001055117"/>
    </source>
</evidence>
<proteinExistence type="predicted"/>
<sequence length="67" mass="7112">MLMLALLLALLAILVVMFVTRRHIGRLGSLATLIAGAMLALWLIDSGLVPGSRGPLEGDRATTARDQ</sequence>
<keyword evidence="1" id="KW-0812">Transmembrane</keyword>
<accession>A0ABQ4QPY9</accession>
<reference evidence="2 3" key="1">
    <citation type="journal article" date="2021" name="Front. Microbiol.">
        <title>Comprehensive Comparative Genomics and Phenotyping of Methylobacterium Species.</title>
        <authorList>
            <person name="Alessa O."/>
            <person name="Ogura Y."/>
            <person name="Fujitani Y."/>
            <person name="Takami H."/>
            <person name="Hayashi T."/>
            <person name="Sahin N."/>
            <person name="Tani A."/>
        </authorList>
    </citation>
    <scope>NUCLEOTIDE SEQUENCE [LARGE SCALE GENOMIC DNA]</scope>
    <source>
        <strain evidence="2 3">DSM 23679</strain>
    </source>
</reference>
<evidence type="ECO:0000256" key="1">
    <source>
        <dbReference type="SAM" id="Phobius"/>
    </source>
</evidence>
<feature type="transmembrane region" description="Helical" evidence="1">
    <location>
        <begin position="28"/>
        <end position="44"/>
    </location>
</feature>
<evidence type="ECO:0000313" key="2">
    <source>
        <dbReference type="EMBL" id="GJD47267.1"/>
    </source>
</evidence>
<keyword evidence="3" id="KW-1185">Reference proteome</keyword>